<reference evidence="2 3" key="1">
    <citation type="submission" date="2019-06" db="EMBL/GenBank/DDBJ databases">
        <authorList>
            <person name="Kincaid V.D."/>
            <person name="Fuller A."/>
            <person name="Hodges K."/>
            <person name="Bansal M."/>
            <person name="Essig J."/>
            <person name="Johnson A."/>
        </authorList>
    </citation>
    <scope>NUCLEOTIDE SEQUENCE [LARGE SCALE GENOMIC DNA]</scope>
</reference>
<organism evidence="2 3">
    <name type="scientific">Achromobacter phage Motura</name>
    <dbReference type="NCBI Taxonomy" id="2591403"/>
    <lineage>
        <taxon>Viruses</taxon>
        <taxon>Duplodnaviria</taxon>
        <taxon>Heunggongvirae</taxon>
        <taxon>Uroviricota</taxon>
        <taxon>Caudoviricetes</taxon>
        <taxon>Moturavirus</taxon>
        <taxon>Moturavirus motura</taxon>
    </lineage>
</organism>
<dbReference type="EMBL" id="MN094788">
    <property type="protein sequence ID" value="QDH83481.1"/>
    <property type="molecule type" value="Genomic_DNA"/>
</dbReference>
<feature type="compositionally biased region" description="Basic and acidic residues" evidence="1">
    <location>
        <begin position="215"/>
        <end position="229"/>
    </location>
</feature>
<evidence type="ECO:0000256" key="1">
    <source>
        <dbReference type="SAM" id="MobiDB-lite"/>
    </source>
</evidence>
<dbReference type="RefSeq" id="YP_009903662.1">
    <property type="nucleotide sequence ID" value="NC_049849.1"/>
</dbReference>
<name>A0A514CSN0_9CAUD</name>
<sequence>MKEQEVQVEETNAVKAKKDAPRCSECIHFKNHALKGNKMVCSKLGIRGFAEAPKGCYTPDVTKLCGNSDQFIQLAALLSSYTPAEKRIVAALLRQRKNDLKFGQKLYFRAVGGDYLSNYLSGFYLSRTRSKEIILCGDADRRKRGHMVTAIFQDTFELMTAKEWKIKRAALIDANRIEDPKQPLRKFKPQQTKEVQALMNYQPPTLDTEQSFLDAHSEKRSKGGKKKAELTSFKVRKGGAS</sequence>
<proteinExistence type="predicted"/>
<evidence type="ECO:0000313" key="3">
    <source>
        <dbReference type="Proteomes" id="UP000320799"/>
    </source>
</evidence>
<evidence type="ECO:0000313" key="2">
    <source>
        <dbReference type="EMBL" id="QDH83481.1"/>
    </source>
</evidence>
<dbReference type="Proteomes" id="UP000320799">
    <property type="component" value="Segment"/>
</dbReference>
<accession>A0A514CSN0</accession>
<dbReference type="GeneID" id="56135938"/>
<feature type="region of interest" description="Disordered" evidence="1">
    <location>
        <begin position="215"/>
        <end position="241"/>
    </location>
</feature>
<dbReference type="KEGG" id="vg:56135938"/>
<protein>
    <submittedName>
        <fullName evidence="2">Uncharacterized protein</fullName>
    </submittedName>
</protein>
<keyword evidence="3" id="KW-1185">Reference proteome</keyword>